<feature type="transmembrane region" description="Helical" evidence="1">
    <location>
        <begin position="38"/>
        <end position="59"/>
    </location>
</feature>
<name>A0A6A3B650_HIBSY</name>
<dbReference type="AlphaFoldDB" id="A0A6A3B650"/>
<gene>
    <name evidence="2" type="ORF">F3Y22_tig00110319pilonHSYRG00288</name>
</gene>
<feature type="transmembrane region" description="Helical" evidence="1">
    <location>
        <begin position="71"/>
        <end position="94"/>
    </location>
</feature>
<dbReference type="PANTHER" id="PTHR10791:SF130">
    <property type="entry name" value="BIDIRECTIONAL SUGAR TRANSPORTER SWEET6-RELATED"/>
    <property type="match status" value="1"/>
</dbReference>
<sequence length="158" mass="17577">MVHPNSTLLLTISGADTAIQLVFLTLVLIFCHDKKKRLTVLLIIVVELVIVAALATLILTVVHTTQRRSMIVGVIAVFVGIMMYAAPLSVMAAGEIKQDDIGIKTQKQFDQNMSDSHVSRLTNYTRSNPINQKTKEMKTQQKIKMVDLNSRECFFGST</sequence>
<reference evidence="2" key="1">
    <citation type="submission" date="2019-09" db="EMBL/GenBank/DDBJ databases">
        <title>Draft genome information of white flower Hibiscus syriacus.</title>
        <authorList>
            <person name="Kim Y.-M."/>
        </authorList>
    </citation>
    <scope>NUCLEOTIDE SEQUENCE [LARGE SCALE GENOMIC DNA]</scope>
    <source>
        <strain evidence="2">YM2019G1</strain>
    </source>
</reference>
<dbReference type="InterPro" id="IPR047664">
    <property type="entry name" value="SWEET"/>
</dbReference>
<dbReference type="GO" id="GO:0051119">
    <property type="term" value="F:sugar transmembrane transporter activity"/>
    <property type="evidence" value="ECO:0007669"/>
    <property type="project" value="InterPro"/>
</dbReference>
<feature type="transmembrane region" description="Helical" evidence="1">
    <location>
        <begin position="6"/>
        <end position="31"/>
    </location>
</feature>
<evidence type="ECO:0000313" key="3">
    <source>
        <dbReference type="Proteomes" id="UP000436088"/>
    </source>
</evidence>
<keyword evidence="3" id="KW-1185">Reference proteome</keyword>
<protein>
    <submittedName>
        <fullName evidence="2">Detected protein of confused Function</fullName>
    </submittedName>
</protein>
<dbReference type="EMBL" id="VEPZ02000927">
    <property type="protein sequence ID" value="KAE8710762.1"/>
    <property type="molecule type" value="Genomic_DNA"/>
</dbReference>
<proteinExistence type="predicted"/>
<keyword evidence="1" id="KW-0812">Transmembrane</keyword>
<keyword evidence="1" id="KW-0472">Membrane</keyword>
<organism evidence="2 3">
    <name type="scientific">Hibiscus syriacus</name>
    <name type="common">Rose of Sharon</name>
    <dbReference type="NCBI Taxonomy" id="106335"/>
    <lineage>
        <taxon>Eukaryota</taxon>
        <taxon>Viridiplantae</taxon>
        <taxon>Streptophyta</taxon>
        <taxon>Embryophyta</taxon>
        <taxon>Tracheophyta</taxon>
        <taxon>Spermatophyta</taxon>
        <taxon>Magnoliopsida</taxon>
        <taxon>eudicotyledons</taxon>
        <taxon>Gunneridae</taxon>
        <taxon>Pentapetalae</taxon>
        <taxon>rosids</taxon>
        <taxon>malvids</taxon>
        <taxon>Malvales</taxon>
        <taxon>Malvaceae</taxon>
        <taxon>Malvoideae</taxon>
        <taxon>Hibiscus</taxon>
    </lineage>
</organism>
<keyword evidence="1" id="KW-1133">Transmembrane helix</keyword>
<dbReference type="Proteomes" id="UP000436088">
    <property type="component" value="Unassembled WGS sequence"/>
</dbReference>
<dbReference type="GO" id="GO:0016020">
    <property type="term" value="C:membrane"/>
    <property type="evidence" value="ECO:0007669"/>
    <property type="project" value="TreeGrafter"/>
</dbReference>
<accession>A0A6A3B650</accession>
<evidence type="ECO:0000313" key="2">
    <source>
        <dbReference type="EMBL" id="KAE8710762.1"/>
    </source>
</evidence>
<comment type="caution">
    <text evidence="2">The sequence shown here is derived from an EMBL/GenBank/DDBJ whole genome shotgun (WGS) entry which is preliminary data.</text>
</comment>
<evidence type="ECO:0000256" key="1">
    <source>
        <dbReference type="SAM" id="Phobius"/>
    </source>
</evidence>
<dbReference type="PANTHER" id="PTHR10791">
    <property type="entry name" value="RAG1-ACTIVATING PROTEIN 1"/>
    <property type="match status" value="1"/>
</dbReference>